<organism evidence="1">
    <name type="scientific">Arundo donax</name>
    <name type="common">Giant reed</name>
    <name type="synonym">Donax arundinaceus</name>
    <dbReference type="NCBI Taxonomy" id="35708"/>
    <lineage>
        <taxon>Eukaryota</taxon>
        <taxon>Viridiplantae</taxon>
        <taxon>Streptophyta</taxon>
        <taxon>Embryophyta</taxon>
        <taxon>Tracheophyta</taxon>
        <taxon>Spermatophyta</taxon>
        <taxon>Magnoliopsida</taxon>
        <taxon>Liliopsida</taxon>
        <taxon>Poales</taxon>
        <taxon>Poaceae</taxon>
        <taxon>PACMAD clade</taxon>
        <taxon>Arundinoideae</taxon>
        <taxon>Arundineae</taxon>
        <taxon>Arundo</taxon>
    </lineage>
</organism>
<protein>
    <submittedName>
        <fullName evidence="1">Uncharacterized protein</fullName>
    </submittedName>
</protein>
<reference evidence="1" key="2">
    <citation type="journal article" date="2015" name="Data Brief">
        <title>Shoot transcriptome of the giant reed, Arundo donax.</title>
        <authorList>
            <person name="Barrero R.A."/>
            <person name="Guerrero F.D."/>
            <person name="Moolhuijzen P."/>
            <person name="Goolsby J.A."/>
            <person name="Tidwell J."/>
            <person name="Bellgard S.E."/>
            <person name="Bellgard M.I."/>
        </authorList>
    </citation>
    <scope>NUCLEOTIDE SEQUENCE</scope>
    <source>
        <tissue evidence="1">Shoot tissue taken approximately 20 cm above the soil surface</tissue>
    </source>
</reference>
<accession>A0A0A9E0S3</accession>
<sequence>MTKLALTGQLAACSRRYHCCYVNGSIADVKGLYQGEQTQDYKTEWNT</sequence>
<dbReference type="AlphaFoldDB" id="A0A0A9E0S3"/>
<name>A0A0A9E0S3_ARUDO</name>
<evidence type="ECO:0000313" key="1">
    <source>
        <dbReference type="EMBL" id="JAD92583.1"/>
    </source>
</evidence>
<reference evidence="1" key="1">
    <citation type="submission" date="2014-09" db="EMBL/GenBank/DDBJ databases">
        <authorList>
            <person name="Magalhaes I.L.F."/>
            <person name="Oliveira U."/>
            <person name="Santos F.R."/>
            <person name="Vidigal T.H.D.A."/>
            <person name="Brescovit A.D."/>
            <person name="Santos A.J."/>
        </authorList>
    </citation>
    <scope>NUCLEOTIDE SEQUENCE</scope>
    <source>
        <tissue evidence="1">Shoot tissue taken approximately 20 cm above the soil surface</tissue>
    </source>
</reference>
<dbReference type="EMBL" id="GBRH01205312">
    <property type="protein sequence ID" value="JAD92583.1"/>
    <property type="molecule type" value="Transcribed_RNA"/>
</dbReference>
<proteinExistence type="predicted"/>